<dbReference type="InterPro" id="IPR029044">
    <property type="entry name" value="Nucleotide-diphossugar_trans"/>
</dbReference>
<feature type="compositionally biased region" description="Low complexity" evidence="5">
    <location>
        <begin position="564"/>
        <end position="582"/>
    </location>
</feature>
<organism evidence="10 11">
    <name type="scientific">Billgrantia campisalis</name>
    <dbReference type="NCBI Taxonomy" id="74661"/>
    <lineage>
        <taxon>Bacteria</taxon>
        <taxon>Pseudomonadati</taxon>
        <taxon>Pseudomonadota</taxon>
        <taxon>Gammaproteobacteria</taxon>
        <taxon>Oceanospirillales</taxon>
        <taxon>Halomonadaceae</taxon>
        <taxon>Billgrantia</taxon>
    </lineage>
</organism>
<evidence type="ECO:0000256" key="1">
    <source>
        <dbReference type="ARBA" id="ARBA00004922"/>
    </source>
</evidence>
<evidence type="ECO:0000256" key="5">
    <source>
        <dbReference type="SAM" id="MobiDB-lite"/>
    </source>
</evidence>
<dbReference type="EMBL" id="JABFUC010000027">
    <property type="protein sequence ID" value="MCG6659878.1"/>
    <property type="molecule type" value="Genomic_DNA"/>
</dbReference>
<sequence length="1332" mass="146166">MQLAQWLSHQAPTDALRLVIWVTLREPNDPELWLIQGRLRDRLGQRRECAEAMLAVLNAEAATDEQRLQAAHMLIRFDASGTALRLAAEAYERLGRPLAWASAMLYIAQRGADLDLAERLAVQLHEAYAREPIETLNESPRTHLNACGDESRNLAVIRAYRRRNLPAMEREPPAVTPLQGRRLRLGYLSSDYRDHPTARLLLGLLRHHDRTQFEIRLYCSGWDDGSAIRRELLAHADALHGVAQLSDADAAGLMREHALDILIDVSGLTRANRLGILAHRPAPVQIGYLAWPGSYGGDLVDYLIADGYVVPPERSAAYPEQIIRLAGTYQVNDHRHQPLPKPPARRDVGLPEGKVWVLGMFNAIAKVHRGAWDAWMKILVAVPNAVLWLLDPGPGAVAKLIEHAQRHGVDPRRLILAPRLPHAAHQARLACCDLMLDPWPYGGHTTTSDALAAGVPVVALEGHNFAGRVSGSLLRAAGIRVFIQPTVEAYVALVIRLLSDPQGQDLRRARRFLIEKRQECALFDAPAVARQLEQAYRQTLTRHLAGAPPEDITCEWPDMPAPHAVSGADAPPAAARVDAPEPAGQPPASATTAETPSVDTHLEPDVPPLPDAAPWAANMLVIDPCLQATLGHYQVLDEALYLGAQANGWSWTVLTHRQGIAPFPITPCFRAGGHVWGRDWLDWQQRTLALAASFAADLTEHVTPRLAGNSVPGLLLPSTTLPLLIGLVRWLETLPETCRLPYLGLHFHAEPTFGQPGSPMAAQWGQDAMTRLQAVVAAGKLAEYRFTVEHDALIAPWEAAGLSPVTMAPSPHAWQASRRQRPRDERLRLLFIGGMRQEKGIQELLKALPTLLRELPQLDVRLVASVTDAKQKQALTELAGPRVSMRLEADLPSSIFYQEMADADAVYCAYRPGFYAHKASGIFQEAQALGVPALITAGTGAAQDLDTLGGGAVVIPTLNQAALIAGCRDLIAQRDALRQRATEAAPRYAERKTGVAWWQRHTRPGDLAQAGDSTASPPTGPVSTGSVSANRAIAAPHAVAMPRVSFITTCKHRLHHLQQTLPLLIEAGADEIIVVDYGCPQQTRAWVAEHYPQVKVVHVDDDPGFNLARARNLGAAQATGDWLVMIDADICIQPGWLAWQREHLTPHCFYRAAPVAGKRDKETWGTCICPRRWFERLGGYDEAFQGWGGEDDDLYRRLVSAGLSEASYPSTFVSPIRHGDDERVRYSDIKALEANHVINHLYIAAKQQAMQVMAPGRRSLRQPGLADRQAMMATIHKAVTRWVADPSQPMAPITFQAEGLGWSAGTHRLRLRAKCEVSMVSAASAPHKDTSS</sequence>
<feature type="region of interest" description="Disordered" evidence="5">
    <location>
        <begin position="1006"/>
        <end position="1026"/>
    </location>
</feature>
<evidence type="ECO:0000313" key="10">
    <source>
        <dbReference type="EMBL" id="MCG6659878.1"/>
    </source>
</evidence>
<dbReference type="Gene3D" id="3.90.550.10">
    <property type="entry name" value="Spore Coat Polysaccharide Biosynthesis Protein SpsA, Chain A"/>
    <property type="match status" value="1"/>
</dbReference>
<dbReference type="Gene3D" id="3.40.50.11380">
    <property type="match status" value="1"/>
</dbReference>
<name>A0ABS9PDP0_9GAMM</name>
<keyword evidence="4" id="KW-0802">TPR repeat</keyword>
<dbReference type="InterPro" id="IPR027791">
    <property type="entry name" value="Galactosyl_T_C"/>
</dbReference>
<keyword evidence="2" id="KW-0808">Transferase</keyword>
<dbReference type="SUPFAM" id="SSF53756">
    <property type="entry name" value="UDP-Glycosyltransferase/glycogen phosphorylase"/>
    <property type="match status" value="2"/>
</dbReference>
<evidence type="ECO:0000259" key="9">
    <source>
        <dbReference type="Pfam" id="PF13844"/>
    </source>
</evidence>
<feature type="region of interest" description="Disordered" evidence="5">
    <location>
        <begin position="551"/>
        <end position="609"/>
    </location>
</feature>
<dbReference type="Pfam" id="PF02709">
    <property type="entry name" value="Glyco_transf_7C"/>
    <property type="match status" value="1"/>
</dbReference>
<dbReference type="Proteomes" id="UP000814385">
    <property type="component" value="Unassembled WGS sequence"/>
</dbReference>
<dbReference type="InterPro" id="IPR001296">
    <property type="entry name" value="Glyco_trans_1"/>
</dbReference>
<dbReference type="InterPro" id="IPR029489">
    <property type="entry name" value="OGT/SEC/SPY_C"/>
</dbReference>
<reference evidence="10 11" key="1">
    <citation type="submission" date="2020-05" db="EMBL/GenBank/DDBJ databases">
        <title>Comparative genomic analysis of denitrifying bacteria from Halomonas genus.</title>
        <authorList>
            <person name="Wang L."/>
            <person name="Shao Z."/>
        </authorList>
    </citation>
    <scope>NUCLEOTIDE SEQUENCE [LARGE SCALE GENOMIC DNA]</scope>
    <source>
        <strain evidence="10 11">A4</strain>
    </source>
</reference>
<dbReference type="InterPro" id="IPR001173">
    <property type="entry name" value="Glyco_trans_2-like"/>
</dbReference>
<keyword evidence="3" id="KW-0677">Repeat</keyword>
<accession>A0ABS9PDP0</accession>
<feature type="domain" description="O-GlcNAc transferase C-terminal" evidence="9">
    <location>
        <begin position="178"/>
        <end position="336"/>
    </location>
</feature>
<feature type="compositionally biased region" description="Polar residues" evidence="5">
    <location>
        <begin position="588"/>
        <end position="598"/>
    </location>
</feature>
<evidence type="ECO:0000256" key="3">
    <source>
        <dbReference type="ARBA" id="ARBA00022737"/>
    </source>
</evidence>
<keyword evidence="11" id="KW-1185">Reference proteome</keyword>
<evidence type="ECO:0000259" key="8">
    <source>
        <dbReference type="Pfam" id="PF02709"/>
    </source>
</evidence>
<gene>
    <name evidence="10" type="ORF">HOP52_19225</name>
</gene>
<dbReference type="PANTHER" id="PTHR44998:SF1">
    <property type="entry name" value="UDP-N-ACETYLGLUCOSAMINE--PEPTIDE N-ACETYLGLUCOSAMINYLTRANSFERASE 110 KDA SUBUNIT"/>
    <property type="match status" value="1"/>
</dbReference>
<feature type="compositionally biased region" description="Polar residues" evidence="5">
    <location>
        <begin position="1011"/>
        <end position="1026"/>
    </location>
</feature>
<dbReference type="SUPFAM" id="SSF53448">
    <property type="entry name" value="Nucleotide-diphospho-sugar transferases"/>
    <property type="match status" value="1"/>
</dbReference>
<evidence type="ECO:0000256" key="4">
    <source>
        <dbReference type="ARBA" id="ARBA00022803"/>
    </source>
</evidence>
<feature type="domain" description="Galactosyltransferase C-terminal" evidence="8">
    <location>
        <begin position="1165"/>
        <end position="1210"/>
    </location>
</feature>
<comment type="caution">
    <text evidence="10">The sequence shown here is derived from an EMBL/GenBank/DDBJ whole genome shotgun (WGS) entry which is preliminary data.</text>
</comment>
<evidence type="ECO:0000259" key="6">
    <source>
        <dbReference type="Pfam" id="PF00534"/>
    </source>
</evidence>
<feature type="domain" description="Glycosyltransferase 2-like" evidence="7">
    <location>
        <begin position="1045"/>
        <end position="1143"/>
    </location>
</feature>
<evidence type="ECO:0000259" key="7">
    <source>
        <dbReference type="Pfam" id="PF00535"/>
    </source>
</evidence>
<comment type="pathway">
    <text evidence="1">Protein modification; protein glycosylation.</text>
</comment>
<feature type="domain" description="O-GlcNAc transferase C-terminal" evidence="9">
    <location>
        <begin position="344"/>
        <end position="529"/>
    </location>
</feature>
<evidence type="ECO:0000313" key="11">
    <source>
        <dbReference type="Proteomes" id="UP000814385"/>
    </source>
</evidence>
<proteinExistence type="predicted"/>
<evidence type="ECO:0000256" key="2">
    <source>
        <dbReference type="ARBA" id="ARBA00022679"/>
    </source>
</evidence>
<dbReference type="RefSeq" id="WP_238979146.1">
    <property type="nucleotide sequence ID" value="NZ_JABFUC010000027.1"/>
</dbReference>
<dbReference type="Gene3D" id="3.40.50.2000">
    <property type="entry name" value="Glycogen Phosphorylase B"/>
    <property type="match status" value="2"/>
</dbReference>
<dbReference type="Pfam" id="PF13844">
    <property type="entry name" value="Glyco_transf_41"/>
    <property type="match status" value="2"/>
</dbReference>
<dbReference type="Pfam" id="PF00534">
    <property type="entry name" value="Glycos_transf_1"/>
    <property type="match status" value="1"/>
</dbReference>
<dbReference type="PANTHER" id="PTHR44998">
    <property type="match status" value="1"/>
</dbReference>
<dbReference type="Pfam" id="PF00535">
    <property type="entry name" value="Glycos_transf_2"/>
    <property type="match status" value="1"/>
</dbReference>
<feature type="domain" description="Glycosyl transferase family 1" evidence="6">
    <location>
        <begin position="818"/>
        <end position="986"/>
    </location>
</feature>
<protein>
    <submittedName>
        <fullName evidence="10">Glycosyltransferase</fullName>
    </submittedName>
</protein>